<dbReference type="STRING" id="477184.KYC_12028"/>
<dbReference type="PATRIC" id="fig|477184.5.peg.2389"/>
<dbReference type="Proteomes" id="UP000003113">
    <property type="component" value="Unassembled WGS sequence"/>
</dbReference>
<gene>
    <name evidence="1" type="ORF">KYC_12028</name>
</gene>
<protein>
    <submittedName>
        <fullName evidence="1">Uncharacterized protein</fullName>
    </submittedName>
</protein>
<accession>H0F6L0</accession>
<sequence length="37" mass="4283">MWILIPVGAIGASAIVWRQWRALLRQLPDRADHLVLF</sequence>
<evidence type="ECO:0000313" key="1">
    <source>
        <dbReference type="EMBL" id="EHK66068.1"/>
    </source>
</evidence>
<comment type="caution">
    <text evidence="1">The sequence shown here is derived from an EMBL/GenBank/DDBJ whole genome shotgun (WGS) entry which is preliminary data.</text>
</comment>
<evidence type="ECO:0000313" key="2">
    <source>
        <dbReference type="Proteomes" id="UP000003113"/>
    </source>
</evidence>
<reference evidence="1 2" key="1">
    <citation type="journal article" date="2012" name="J. Bacteriol.">
        <title>Genome sequence of the highly efficient arsenite-oxidizing bacterium Achromobacter arsenitoxydans SY8.</title>
        <authorList>
            <person name="Li X."/>
            <person name="Hu Y."/>
            <person name="Gong J."/>
            <person name="Lin Y."/>
            <person name="Johnstone L."/>
            <person name="Rensing C."/>
            <person name="Wang G."/>
        </authorList>
    </citation>
    <scope>NUCLEOTIDE SEQUENCE [LARGE SCALE GENOMIC DNA]</scope>
    <source>
        <strain evidence="1 2">SY8</strain>
    </source>
</reference>
<dbReference type="EMBL" id="AGUF01000044">
    <property type="protein sequence ID" value="EHK66068.1"/>
    <property type="molecule type" value="Genomic_DNA"/>
</dbReference>
<organism evidence="1 2">
    <name type="scientific">Achromobacter arsenitoxydans SY8</name>
    <dbReference type="NCBI Taxonomy" id="477184"/>
    <lineage>
        <taxon>Bacteria</taxon>
        <taxon>Pseudomonadati</taxon>
        <taxon>Pseudomonadota</taxon>
        <taxon>Betaproteobacteria</taxon>
        <taxon>Burkholderiales</taxon>
        <taxon>Alcaligenaceae</taxon>
        <taxon>Achromobacter</taxon>
    </lineage>
</organism>
<name>H0F6L0_9BURK</name>
<proteinExistence type="predicted"/>
<dbReference type="AlphaFoldDB" id="H0F6L0"/>
<keyword evidence="2" id="KW-1185">Reference proteome</keyword>